<protein>
    <submittedName>
        <fullName evidence="1">Uncharacterized protein</fullName>
    </submittedName>
</protein>
<name>A0A2I1HCE1_9GLOM</name>
<dbReference type="EMBL" id="LLXI01008498">
    <property type="protein sequence ID" value="PKY62947.1"/>
    <property type="molecule type" value="Genomic_DNA"/>
</dbReference>
<evidence type="ECO:0000313" key="1">
    <source>
        <dbReference type="EMBL" id="PKY56547.1"/>
    </source>
</evidence>
<proteinExistence type="predicted"/>
<gene>
    <name evidence="1" type="ORF">RhiirA4_476931</name>
    <name evidence="2" type="ORF">RhiirA4_490448</name>
</gene>
<dbReference type="EMBL" id="LLXI01002222">
    <property type="protein sequence ID" value="PKY56547.1"/>
    <property type="molecule type" value="Genomic_DNA"/>
</dbReference>
<accession>A0A2I1HCE1</accession>
<keyword evidence="3" id="KW-1185">Reference proteome</keyword>
<sequence length="145" mass="16731">MLPSFEINVDIKVLPLAWNTAYKPANDNFCDAEKCLLPNNIDSSNGIVLICGHGFHKECLTLYNDKCNHCFNYLSFEAQKNINTLTARLTTPLKDNEIPLVEEEINNNSNENNDENIQSILERLEQNIDNQFEILYQEWSNYDSL</sequence>
<evidence type="ECO:0000313" key="3">
    <source>
        <dbReference type="Proteomes" id="UP000234323"/>
    </source>
</evidence>
<evidence type="ECO:0000313" key="2">
    <source>
        <dbReference type="EMBL" id="PKY62947.1"/>
    </source>
</evidence>
<organism evidence="1 3">
    <name type="scientific">Rhizophagus irregularis</name>
    <dbReference type="NCBI Taxonomy" id="588596"/>
    <lineage>
        <taxon>Eukaryota</taxon>
        <taxon>Fungi</taxon>
        <taxon>Fungi incertae sedis</taxon>
        <taxon>Mucoromycota</taxon>
        <taxon>Glomeromycotina</taxon>
        <taxon>Glomeromycetes</taxon>
        <taxon>Glomerales</taxon>
        <taxon>Glomeraceae</taxon>
        <taxon>Rhizophagus</taxon>
    </lineage>
</organism>
<dbReference type="Proteomes" id="UP000234323">
    <property type="component" value="Unassembled WGS sequence"/>
</dbReference>
<dbReference type="VEuPathDB" id="FungiDB:RhiirA1_468166"/>
<comment type="caution">
    <text evidence="1">The sequence shown here is derived from an EMBL/GenBank/DDBJ whole genome shotgun (WGS) entry which is preliminary data.</text>
</comment>
<dbReference type="AlphaFoldDB" id="A0A2I1HCE1"/>
<reference evidence="1 3" key="1">
    <citation type="submission" date="2015-10" db="EMBL/GenBank/DDBJ databases">
        <title>Genome analyses suggest a sexual origin of heterokaryosis in a supposedly ancient asexual fungus.</title>
        <authorList>
            <person name="Ropars J."/>
            <person name="Sedzielewska K."/>
            <person name="Noel J."/>
            <person name="Charron P."/>
            <person name="Farinelli L."/>
            <person name="Marton T."/>
            <person name="Kruger M."/>
            <person name="Pelin A."/>
            <person name="Brachmann A."/>
            <person name="Corradi N."/>
        </authorList>
    </citation>
    <scope>NUCLEOTIDE SEQUENCE [LARGE SCALE GENOMIC DNA]</scope>
    <source>
        <strain evidence="1 3">A4</strain>
    </source>
</reference>